<dbReference type="Proteomes" id="UP000014585">
    <property type="component" value="Unassembled WGS sequence"/>
</dbReference>
<evidence type="ECO:0000256" key="1">
    <source>
        <dbReference type="SAM" id="Phobius"/>
    </source>
</evidence>
<accession>S3J6C0</accession>
<reference evidence="2 3" key="1">
    <citation type="submission" date="2013-04" db="EMBL/GenBank/DDBJ databases">
        <authorList>
            <person name="Weinstock G."/>
            <person name="Sodergren E."/>
            <person name="Lobos E.A."/>
            <person name="Fulton L."/>
            <person name="Fulton R."/>
            <person name="Courtney L."/>
            <person name="Fronick C."/>
            <person name="O'Laughlin M."/>
            <person name="Godfrey J."/>
            <person name="Wilson R.M."/>
            <person name="Miner T."/>
            <person name="Farmer C."/>
            <person name="Delehaunty K."/>
            <person name="Cordes M."/>
            <person name="Minx P."/>
            <person name="Tomlinson C."/>
            <person name="Chen J."/>
            <person name="Wollam A."/>
            <person name="Pepin K.H."/>
            <person name="Palsikar V.B."/>
            <person name="Zhang X."/>
            <person name="Suruliraj S."/>
            <person name="Perna N.T."/>
            <person name="Plunkett G."/>
            <person name="Warren W."/>
            <person name="Mitreva M."/>
            <person name="Mardis E.R."/>
            <person name="Wilson R.K."/>
        </authorList>
    </citation>
    <scope>NUCLEOTIDE SEQUENCE [LARGE SCALE GENOMIC DNA]</scope>
    <source>
        <strain evidence="2 3">DSM 4568</strain>
    </source>
</reference>
<keyword evidence="1" id="KW-0472">Membrane</keyword>
<dbReference type="EMBL" id="ATDT01000003">
    <property type="protein sequence ID" value="EPF20765.1"/>
    <property type="molecule type" value="Genomic_DNA"/>
</dbReference>
<protein>
    <submittedName>
        <fullName evidence="2">Uncharacterized protein</fullName>
    </submittedName>
</protein>
<proteinExistence type="predicted"/>
<dbReference type="AlphaFoldDB" id="S3J6C0"/>
<feature type="transmembrane region" description="Helical" evidence="1">
    <location>
        <begin position="12"/>
        <end position="31"/>
    </location>
</feature>
<gene>
    <name evidence="2" type="ORF">HMPREF0201_00500</name>
</gene>
<keyword evidence="1" id="KW-0812">Transmembrane</keyword>
<feature type="transmembrane region" description="Helical" evidence="1">
    <location>
        <begin position="37"/>
        <end position="55"/>
    </location>
</feature>
<name>S3J6C0_9ENTR</name>
<sequence>MSQSLIHNGDSLFLILLSCPQFYCVFVFYLLLQCNHLFGFFLSLFSVLVILKAILDIYNFSGVVFNIGDCYFIF</sequence>
<dbReference type="STRING" id="566551.HMPREF0201_00500"/>
<evidence type="ECO:0000313" key="2">
    <source>
        <dbReference type="EMBL" id="EPF20765.1"/>
    </source>
</evidence>
<dbReference type="HOGENOM" id="CLU_2680958_0_0_6"/>
<keyword evidence="1" id="KW-1133">Transmembrane helix</keyword>
<organism evidence="2 3">
    <name type="scientific">Cedecea davisae DSM 4568</name>
    <dbReference type="NCBI Taxonomy" id="566551"/>
    <lineage>
        <taxon>Bacteria</taxon>
        <taxon>Pseudomonadati</taxon>
        <taxon>Pseudomonadota</taxon>
        <taxon>Gammaproteobacteria</taxon>
        <taxon>Enterobacterales</taxon>
        <taxon>Enterobacteriaceae</taxon>
        <taxon>Cedecea</taxon>
    </lineage>
</organism>
<comment type="caution">
    <text evidence="2">The sequence shown here is derived from an EMBL/GenBank/DDBJ whole genome shotgun (WGS) entry which is preliminary data.</text>
</comment>
<evidence type="ECO:0000313" key="3">
    <source>
        <dbReference type="Proteomes" id="UP000014585"/>
    </source>
</evidence>